<proteinExistence type="predicted"/>
<protein>
    <submittedName>
        <fullName evidence="1">Uncharacterized protein</fullName>
    </submittedName>
</protein>
<dbReference type="KEGG" id="sac:SACOL0324"/>
<dbReference type="HOGENOM" id="CLU_3122845_0_0_9"/>
<dbReference type="EMBL" id="CP000046">
    <property type="protein sequence ID" value="AAW37531.1"/>
    <property type="molecule type" value="Genomic_DNA"/>
</dbReference>
<evidence type="ECO:0000313" key="1">
    <source>
        <dbReference type="EMBL" id="AAW37531.1"/>
    </source>
</evidence>
<name>A0A0H2WYL2_STAAC</name>
<organism evidence="1 2">
    <name type="scientific">Staphylococcus aureus (strain COL)</name>
    <dbReference type="NCBI Taxonomy" id="93062"/>
    <lineage>
        <taxon>Bacteria</taxon>
        <taxon>Bacillati</taxon>
        <taxon>Bacillota</taxon>
        <taxon>Bacilli</taxon>
        <taxon>Bacillales</taxon>
        <taxon>Staphylococcaceae</taxon>
        <taxon>Staphylococcus</taxon>
    </lineage>
</organism>
<gene>
    <name evidence="1" type="ordered locus">SACOL0324</name>
</gene>
<dbReference type="Proteomes" id="UP000000530">
    <property type="component" value="Chromosome"/>
</dbReference>
<sequence length="50" mass="5814">MSILLFPQHPHSADGYRNDYRMYLNAAHIIASSRSHLLNVDVDKRGYIKK</sequence>
<accession>A0A0H2WYL2</accession>
<dbReference type="AlphaFoldDB" id="A0A0H2WYL2"/>
<evidence type="ECO:0000313" key="2">
    <source>
        <dbReference type="Proteomes" id="UP000000530"/>
    </source>
</evidence>
<reference evidence="1 2" key="1">
    <citation type="journal article" date="2005" name="J. Bacteriol.">
        <title>Insights on evolution of virulence and resistance from the complete genome analysis of an early methicillin-resistant Staphylococcus aureus strain and a biofilm-producing methicillin-resistant Staphylococcus epidermidis strain.</title>
        <authorList>
            <person name="Gill S.R."/>
            <person name="Fouts D.E."/>
            <person name="Archer G.L."/>
            <person name="Mongodin E.F."/>
            <person name="Deboy R.T."/>
            <person name="Ravel J."/>
            <person name="Paulsen I.T."/>
            <person name="Kolonay J.F."/>
            <person name="Brinkac L."/>
            <person name="Beanan M."/>
            <person name="Dodson R.J."/>
            <person name="Daugherty S.C."/>
            <person name="Madupu R."/>
            <person name="Angiuoli S.V."/>
            <person name="Durkin A.S."/>
            <person name="Haft D.H."/>
            <person name="Vamathevan J."/>
            <person name="Khouri H."/>
            <person name="Utterback T."/>
            <person name="Lee C."/>
            <person name="Dimitrov G."/>
            <person name="Jiang L."/>
            <person name="Qin H."/>
            <person name="Weidman J."/>
            <person name="Tran K."/>
            <person name="Kang K."/>
            <person name="Hance I.R."/>
            <person name="Nelson K.E."/>
            <person name="Fraser C.M."/>
        </authorList>
    </citation>
    <scope>NUCLEOTIDE SEQUENCE [LARGE SCALE GENOMIC DNA]</scope>
    <source>
        <strain evidence="1 2">COL</strain>
    </source>
</reference>